<gene>
    <name evidence="2" type="ORF">AVDCRST_MAG05-3218</name>
</gene>
<dbReference type="AlphaFoldDB" id="A0A6J4T5P5"/>
<sequence length="164" mass="17174">GSSACGARPGAGVRLGLPAPAADGGRRGEGEGGLWRGDDRVHHARQARARDEPPARLLRPAGGHQDGAPQTLFRHVLLRVEGAHELLRRGHRGPDRGAGGVVLSLAHGLLPGPQGLRGLLPVQDGRLLGRGGEGRGAGGGLLRRLDHPQHRRTLQGRPRHLGLV</sequence>
<evidence type="ECO:0000256" key="1">
    <source>
        <dbReference type="SAM" id="MobiDB-lite"/>
    </source>
</evidence>
<evidence type="ECO:0000313" key="2">
    <source>
        <dbReference type="EMBL" id="CAA9514475.1"/>
    </source>
</evidence>
<accession>A0A6J4T5P5</accession>
<reference evidence="2" key="1">
    <citation type="submission" date="2020-02" db="EMBL/GenBank/DDBJ databases">
        <authorList>
            <person name="Meier V. D."/>
        </authorList>
    </citation>
    <scope>NUCLEOTIDE SEQUENCE</scope>
    <source>
        <strain evidence="2">AVDCRST_MAG05</strain>
    </source>
</reference>
<organism evidence="2">
    <name type="scientific">uncultured Rubrobacteraceae bacterium</name>
    <dbReference type="NCBI Taxonomy" id="349277"/>
    <lineage>
        <taxon>Bacteria</taxon>
        <taxon>Bacillati</taxon>
        <taxon>Actinomycetota</taxon>
        <taxon>Rubrobacteria</taxon>
        <taxon>Rubrobacterales</taxon>
        <taxon>Rubrobacteraceae</taxon>
        <taxon>environmental samples</taxon>
    </lineage>
</organism>
<dbReference type="EMBL" id="CADCVM010000363">
    <property type="protein sequence ID" value="CAA9514475.1"/>
    <property type="molecule type" value="Genomic_DNA"/>
</dbReference>
<name>A0A6J4T5P5_9ACTN</name>
<proteinExistence type="predicted"/>
<feature type="compositionally biased region" description="Basic and acidic residues" evidence="1">
    <location>
        <begin position="24"/>
        <end position="41"/>
    </location>
</feature>
<feature type="non-terminal residue" evidence="2">
    <location>
        <position position="164"/>
    </location>
</feature>
<feature type="region of interest" description="Disordered" evidence="1">
    <location>
        <begin position="1"/>
        <end position="68"/>
    </location>
</feature>
<feature type="compositionally biased region" description="Low complexity" evidence="1">
    <location>
        <begin position="14"/>
        <end position="23"/>
    </location>
</feature>
<protein>
    <submittedName>
        <fullName evidence="2">Uncharacterized protein</fullName>
    </submittedName>
</protein>
<feature type="non-terminal residue" evidence="2">
    <location>
        <position position="1"/>
    </location>
</feature>